<protein>
    <submittedName>
        <fullName evidence="1">Uncharacterized protein</fullName>
    </submittedName>
</protein>
<accession>A0A0F9SJG2</accession>
<dbReference type="AlphaFoldDB" id="A0A0F9SJG2"/>
<organism evidence="1">
    <name type="scientific">marine sediment metagenome</name>
    <dbReference type="NCBI Taxonomy" id="412755"/>
    <lineage>
        <taxon>unclassified sequences</taxon>
        <taxon>metagenomes</taxon>
        <taxon>ecological metagenomes</taxon>
    </lineage>
</organism>
<proteinExistence type="predicted"/>
<dbReference type="EMBL" id="LAZR01001921">
    <property type="protein sequence ID" value="KKN37086.1"/>
    <property type="molecule type" value="Genomic_DNA"/>
</dbReference>
<sequence length="585" mass="69846">MIDNIVARLIGLTAPCVIELSYEYYNFTICPFDSPRINALWSDIYAARYNFTRVDQFPNLSFERGYDCQSYIICDLDSDELPDDTEYLEFFMKIIEPVLLYFQFLFAGRFYIDRIIWFKPQGLDLIPSKIILYPPQDLLIAGVPLLLETFANREEPVLVRGIEKYFEEFYRSTQNYPFYSNFIKEFLNACVTINPKFRLGYMWNCLEHMVFTFMYHESEAYVLQDELYQQLIKKLCDKLMIELKREDLALGGLQTDQIVSAIINKLHKIRKKAKDIPKSIFKGINKELRKTIEDFPKEPPALTKRQAIDHLISNFNNFPSIKYQIEKTFEYFSTIREEIDLNCEDDFLFTWDYDMILKKPGSKLEGYELKVSKIIEKVRNFRNRLFHRGQVLEDDFEIKELFRVLKVLSIQLLLNLLRWIKPFTITERGLNWRSLDTPWKNIDDAISKMMHYSMRVENRPIVETRLLLEEVDKKIFIKKGEKFQKTRENDYLLRLPAHKGALPEYKRESTICLKSDFEGIVRTFEERLTFYRTHLKWLSEIIQLEDIHEEDTKWEISLNLYSTGIFESGVFKTFKTDKITLNRVY</sequence>
<gene>
    <name evidence="1" type="ORF">LCGC14_0767000</name>
</gene>
<name>A0A0F9SJG2_9ZZZZ</name>
<comment type="caution">
    <text evidence="1">The sequence shown here is derived from an EMBL/GenBank/DDBJ whole genome shotgun (WGS) entry which is preliminary data.</text>
</comment>
<evidence type="ECO:0000313" key="1">
    <source>
        <dbReference type="EMBL" id="KKN37086.1"/>
    </source>
</evidence>
<reference evidence="1" key="1">
    <citation type="journal article" date="2015" name="Nature">
        <title>Complex archaea that bridge the gap between prokaryotes and eukaryotes.</title>
        <authorList>
            <person name="Spang A."/>
            <person name="Saw J.H."/>
            <person name="Jorgensen S.L."/>
            <person name="Zaremba-Niedzwiedzka K."/>
            <person name="Martijn J."/>
            <person name="Lind A.E."/>
            <person name="van Eijk R."/>
            <person name="Schleper C."/>
            <person name="Guy L."/>
            <person name="Ettema T.J."/>
        </authorList>
    </citation>
    <scope>NUCLEOTIDE SEQUENCE</scope>
</reference>